<protein>
    <recommendedName>
        <fullName evidence="4">EF-hand domain-containing protein</fullName>
    </recommendedName>
</protein>
<dbReference type="RefSeq" id="NP_001235262.2">
    <property type="nucleotide sequence ID" value="NM_001248333.2"/>
</dbReference>
<dbReference type="AlphaFoldDB" id="C6T2L2"/>
<dbReference type="Gene3D" id="1.10.238.10">
    <property type="entry name" value="EF-hand"/>
    <property type="match status" value="1"/>
</dbReference>
<keyword evidence="1" id="KW-0479">Metal-binding</keyword>
<feature type="domain" description="EF-hand" evidence="4">
    <location>
        <begin position="132"/>
        <end position="167"/>
    </location>
</feature>
<dbReference type="KEGG" id="gmx:100526868"/>
<dbReference type="EMBL" id="BT091671">
    <property type="protein sequence ID" value="ACU15878.1"/>
    <property type="molecule type" value="mRNA"/>
</dbReference>
<evidence type="ECO:0000259" key="4">
    <source>
        <dbReference type="PROSITE" id="PS50222"/>
    </source>
</evidence>
<accession>C6T2L2</accession>
<keyword evidence="2" id="KW-0677">Repeat</keyword>
<dbReference type="CDD" id="cd00051">
    <property type="entry name" value="EFh"/>
    <property type="match status" value="1"/>
</dbReference>
<name>C6T2L2_SOYBN</name>
<dbReference type="InterPro" id="IPR018247">
    <property type="entry name" value="EF_Hand_1_Ca_BS"/>
</dbReference>
<dbReference type="PROSITE" id="PS00018">
    <property type="entry name" value="EF_HAND_1"/>
    <property type="match status" value="1"/>
</dbReference>
<dbReference type="GO" id="GO:0005509">
    <property type="term" value="F:calcium ion binding"/>
    <property type="evidence" value="ECO:0007669"/>
    <property type="project" value="InterPro"/>
</dbReference>
<dbReference type="InterPro" id="IPR002048">
    <property type="entry name" value="EF_hand_dom"/>
</dbReference>
<dbReference type="ExpressionAtlas" id="C6T2L2">
    <property type="expression patterns" value="baseline and differential"/>
</dbReference>
<evidence type="ECO:0000256" key="1">
    <source>
        <dbReference type="ARBA" id="ARBA00022723"/>
    </source>
</evidence>
<dbReference type="FunFam" id="1.10.238.10:FF:000762">
    <property type="entry name" value="Putative calcium-binding protein CML46"/>
    <property type="match status" value="1"/>
</dbReference>
<dbReference type="Pfam" id="PF13499">
    <property type="entry name" value="EF-hand_7"/>
    <property type="match status" value="1"/>
</dbReference>
<dbReference type="OrthoDB" id="26525at2759"/>
<dbReference type="SMART" id="SM00054">
    <property type="entry name" value="EFh"/>
    <property type="match status" value="2"/>
</dbReference>
<sequence length="202" mass="23156">MLNICDLFFLSMEQTHGNIIISGLSLCLRILLSDIKFINGFLSILFFSLQSLGNWVSRNWKSCGTKKPRSYSSPEPQNHNLNLNFIQHGVRLCKEEVIVVMQKLGMSVERDGDGIEDFGEQEITQMSENEVISVEEVKEAFNVFDENKDGFIDAGELQRVLRCLGLERDFVQCQKMINGIDQNGDELIDHNEFFMLMEQSFC</sequence>
<keyword evidence="3" id="KW-0106">Calcium</keyword>
<dbReference type="InterPro" id="IPR039647">
    <property type="entry name" value="EF_hand_pair_protein_CML-like"/>
</dbReference>
<dbReference type="PROSITE" id="PS50222">
    <property type="entry name" value="EF_HAND_2"/>
    <property type="match status" value="1"/>
</dbReference>
<dbReference type="GeneID" id="100526868"/>
<organism evidence="5">
    <name type="scientific">Glycine max</name>
    <name type="common">Soybean</name>
    <name type="synonym">Glycine hispida</name>
    <dbReference type="NCBI Taxonomy" id="3847"/>
    <lineage>
        <taxon>Eukaryota</taxon>
        <taxon>Viridiplantae</taxon>
        <taxon>Streptophyta</taxon>
        <taxon>Embryophyta</taxon>
        <taxon>Tracheophyta</taxon>
        <taxon>Spermatophyta</taxon>
        <taxon>Magnoliopsida</taxon>
        <taxon>eudicotyledons</taxon>
        <taxon>Gunneridae</taxon>
        <taxon>Pentapetalae</taxon>
        <taxon>rosids</taxon>
        <taxon>fabids</taxon>
        <taxon>Fabales</taxon>
        <taxon>Fabaceae</taxon>
        <taxon>Papilionoideae</taxon>
        <taxon>50 kb inversion clade</taxon>
        <taxon>NPAAA clade</taxon>
        <taxon>indigoferoid/millettioid clade</taxon>
        <taxon>Phaseoleae</taxon>
        <taxon>Glycine</taxon>
        <taxon>Glycine subgen. Soja</taxon>
    </lineage>
</organism>
<evidence type="ECO:0000313" key="5">
    <source>
        <dbReference type="EMBL" id="ACU15878.1"/>
    </source>
</evidence>
<dbReference type="PANTHER" id="PTHR10891">
    <property type="entry name" value="EF-HAND CALCIUM-BINDING DOMAIN CONTAINING PROTEIN"/>
    <property type="match status" value="1"/>
</dbReference>
<dbReference type="SUPFAM" id="SSF47473">
    <property type="entry name" value="EF-hand"/>
    <property type="match status" value="1"/>
</dbReference>
<evidence type="ECO:0000256" key="3">
    <source>
        <dbReference type="ARBA" id="ARBA00022837"/>
    </source>
</evidence>
<reference evidence="5" key="1">
    <citation type="submission" date="2009-08" db="EMBL/GenBank/DDBJ databases">
        <authorList>
            <person name="Cheung F."/>
            <person name="Xiao Y."/>
            <person name="Chan A."/>
            <person name="Moskal W."/>
            <person name="Town C.D."/>
        </authorList>
    </citation>
    <scope>NUCLEOTIDE SEQUENCE</scope>
</reference>
<evidence type="ECO:0000256" key="2">
    <source>
        <dbReference type="ARBA" id="ARBA00022737"/>
    </source>
</evidence>
<proteinExistence type="evidence at transcript level"/>
<dbReference type="InterPro" id="IPR011992">
    <property type="entry name" value="EF-hand-dom_pair"/>
</dbReference>